<accession>A0A6P9A6S3</accession>
<dbReference type="InParanoid" id="A0A6P9A6S3"/>
<gene>
    <name evidence="3" type="primary">LOC117652687</name>
</gene>
<feature type="chain" id="PRO_5027803947" evidence="1">
    <location>
        <begin position="23"/>
        <end position="194"/>
    </location>
</feature>
<keyword evidence="2" id="KW-1185">Reference proteome</keyword>
<dbReference type="RefSeq" id="XP_034253668.1">
    <property type="nucleotide sequence ID" value="XM_034397777.1"/>
</dbReference>
<proteinExistence type="predicted"/>
<evidence type="ECO:0000256" key="1">
    <source>
        <dbReference type="SAM" id="SignalP"/>
    </source>
</evidence>
<dbReference type="GeneID" id="117652687"/>
<sequence>MPPLAALLLPPFFLLNPDLVCSKTINTFAGPYISYTTRFDPCPSDGTFAINLRPSHFHPARPFERQTVSGNFTILSPFDETYWLRVDMAGRSNNQWKENAFIFNFPRGACSTLRDHLPDFFAMIAQGNPTKNVSCPLEASGTHEVKNEPTSWVFPKFKTMPYGRFKFTLRVGDDTNRAPRFCTAVDMTNIPRPA</sequence>
<keyword evidence="1" id="KW-0732">Signal</keyword>
<dbReference type="Proteomes" id="UP000515158">
    <property type="component" value="Unplaced"/>
</dbReference>
<protein>
    <submittedName>
        <fullName evidence="3">Uncharacterized protein LOC117652687</fullName>
    </submittedName>
</protein>
<dbReference type="AlphaFoldDB" id="A0A6P9A6S3"/>
<evidence type="ECO:0000313" key="2">
    <source>
        <dbReference type="Proteomes" id="UP000515158"/>
    </source>
</evidence>
<dbReference type="OrthoDB" id="6613462at2759"/>
<evidence type="ECO:0000313" key="3">
    <source>
        <dbReference type="RefSeq" id="XP_034253668.1"/>
    </source>
</evidence>
<name>A0A6P9A6S3_THRPL</name>
<dbReference type="KEGG" id="tpal:117652687"/>
<reference evidence="3" key="1">
    <citation type="submission" date="2025-08" db="UniProtKB">
        <authorList>
            <consortium name="RefSeq"/>
        </authorList>
    </citation>
    <scope>IDENTIFICATION</scope>
    <source>
        <tissue evidence="3">Total insect</tissue>
    </source>
</reference>
<organism evidence="3">
    <name type="scientific">Thrips palmi</name>
    <name type="common">Melon thrips</name>
    <dbReference type="NCBI Taxonomy" id="161013"/>
    <lineage>
        <taxon>Eukaryota</taxon>
        <taxon>Metazoa</taxon>
        <taxon>Ecdysozoa</taxon>
        <taxon>Arthropoda</taxon>
        <taxon>Hexapoda</taxon>
        <taxon>Insecta</taxon>
        <taxon>Pterygota</taxon>
        <taxon>Neoptera</taxon>
        <taxon>Paraneoptera</taxon>
        <taxon>Thysanoptera</taxon>
        <taxon>Terebrantia</taxon>
        <taxon>Thripoidea</taxon>
        <taxon>Thripidae</taxon>
        <taxon>Thrips</taxon>
    </lineage>
</organism>
<feature type="signal peptide" evidence="1">
    <location>
        <begin position="1"/>
        <end position="22"/>
    </location>
</feature>